<comment type="similarity">
    <text evidence="1">Belongs to the WXG100 family.</text>
</comment>
<evidence type="ECO:0000313" key="3">
    <source>
        <dbReference type="EMBL" id="NYI08456.1"/>
    </source>
</evidence>
<dbReference type="InterPro" id="IPR036689">
    <property type="entry name" value="ESAT-6-like_sf"/>
</dbReference>
<keyword evidence="4" id="KW-1185">Reference proteome</keyword>
<evidence type="ECO:0000313" key="4">
    <source>
        <dbReference type="Proteomes" id="UP000567795"/>
    </source>
</evidence>
<sequence length="97" mass="10912">MSGPMKVTFGRLEQAAEETRTAATNISTQLDDLKAAVNRVAQTWTGDAQTAYNQRQEEWNQSAQALNEVLQAIEQNLRQAAENYRTTENQIANVWRG</sequence>
<name>A0A853A1L6_9ACTN</name>
<reference evidence="3 4" key="1">
    <citation type="submission" date="2020-07" db="EMBL/GenBank/DDBJ databases">
        <title>Sequencing the genomes of 1000 actinobacteria strains.</title>
        <authorList>
            <person name="Klenk H.-P."/>
        </authorList>
    </citation>
    <scope>NUCLEOTIDE SEQUENCE [LARGE SCALE GENOMIC DNA]</scope>
    <source>
        <strain evidence="3 4">DSM 42178</strain>
    </source>
</reference>
<gene>
    <name evidence="3" type="ORF">FHU37_005485</name>
</gene>
<proteinExistence type="inferred from homology"/>
<dbReference type="NCBIfam" id="TIGR03930">
    <property type="entry name" value="WXG100_ESAT6"/>
    <property type="match status" value="1"/>
</dbReference>
<dbReference type="AlphaFoldDB" id="A0A853A1L6"/>
<dbReference type="Pfam" id="PF06013">
    <property type="entry name" value="WXG100"/>
    <property type="match status" value="1"/>
</dbReference>
<dbReference type="InterPro" id="IPR010310">
    <property type="entry name" value="T7SS_ESAT-6-like"/>
</dbReference>
<evidence type="ECO:0000256" key="2">
    <source>
        <dbReference type="SAM" id="Coils"/>
    </source>
</evidence>
<dbReference type="EMBL" id="JACBZD010000002">
    <property type="protein sequence ID" value="NYI08456.1"/>
    <property type="molecule type" value="Genomic_DNA"/>
</dbReference>
<dbReference type="SUPFAM" id="SSF140453">
    <property type="entry name" value="EsxAB dimer-like"/>
    <property type="match status" value="1"/>
</dbReference>
<keyword evidence="2" id="KW-0175">Coiled coil</keyword>
<comment type="caution">
    <text evidence="3">The sequence shown here is derived from an EMBL/GenBank/DDBJ whole genome shotgun (WGS) entry which is preliminary data.</text>
</comment>
<dbReference type="Gene3D" id="1.10.287.1060">
    <property type="entry name" value="ESAT-6-like"/>
    <property type="match status" value="1"/>
</dbReference>
<organism evidence="3 4">
    <name type="scientific">Allostreptomyces psammosilenae</name>
    <dbReference type="NCBI Taxonomy" id="1892865"/>
    <lineage>
        <taxon>Bacteria</taxon>
        <taxon>Bacillati</taxon>
        <taxon>Actinomycetota</taxon>
        <taxon>Actinomycetes</taxon>
        <taxon>Kitasatosporales</taxon>
        <taxon>Streptomycetaceae</taxon>
        <taxon>Allostreptomyces</taxon>
    </lineage>
</organism>
<evidence type="ECO:0000256" key="1">
    <source>
        <dbReference type="RuleBase" id="RU362001"/>
    </source>
</evidence>
<dbReference type="Proteomes" id="UP000567795">
    <property type="component" value="Unassembled WGS sequence"/>
</dbReference>
<protein>
    <recommendedName>
        <fullName evidence="1">ESAT-6-like protein</fullName>
    </recommendedName>
</protein>
<feature type="coiled-coil region" evidence="2">
    <location>
        <begin position="56"/>
        <end position="90"/>
    </location>
</feature>
<accession>A0A853A1L6</accession>